<keyword evidence="5" id="KW-1185">Reference proteome</keyword>
<dbReference type="GO" id="GO:0003723">
    <property type="term" value="F:RNA binding"/>
    <property type="evidence" value="ECO:0007669"/>
    <property type="project" value="UniProtKB-UniRule"/>
</dbReference>
<accession>A0A0C3AZ31</accession>
<evidence type="ECO:0000313" key="4">
    <source>
        <dbReference type="EMBL" id="KIM25219.1"/>
    </source>
</evidence>
<dbReference type="InterPro" id="IPR035979">
    <property type="entry name" value="RBD_domain_sf"/>
</dbReference>
<organism evidence="4 5">
    <name type="scientific">Serendipita vermifera MAFF 305830</name>
    <dbReference type="NCBI Taxonomy" id="933852"/>
    <lineage>
        <taxon>Eukaryota</taxon>
        <taxon>Fungi</taxon>
        <taxon>Dikarya</taxon>
        <taxon>Basidiomycota</taxon>
        <taxon>Agaricomycotina</taxon>
        <taxon>Agaricomycetes</taxon>
        <taxon>Sebacinales</taxon>
        <taxon>Serendipitaceae</taxon>
        <taxon>Serendipita</taxon>
    </lineage>
</organism>
<dbReference type="EMBL" id="KN824316">
    <property type="protein sequence ID" value="KIM25219.1"/>
    <property type="molecule type" value="Genomic_DNA"/>
</dbReference>
<protein>
    <recommendedName>
        <fullName evidence="3">RRM domain-containing protein</fullName>
    </recommendedName>
</protein>
<dbReference type="SMART" id="SM00360">
    <property type="entry name" value="RRM"/>
    <property type="match status" value="1"/>
</dbReference>
<keyword evidence="2" id="KW-0175">Coiled coil</keyword>
<dbReference type="PROSITE" id="PS50102">
    <property type="entry name" value="RRM"/>
    <property type="match status" value="1"/>
</dbReference>
<gene>
    <name evidence="4" type="ORF">M408DRAFT_331323</name>
</gene>
<dbReference type="InterPro" id="IPR000504">
    <property type="entry name" value="RRM_dom"/>
</dbReference>
<dbReference type="AlphaFoldDB" id="A0A0C3AZ31"/>
<evidence type="ECO:0000259" key="3">
    <source>
        <dbReference type="PROSITE" id="PS50102"/>
    </source>
</evidence>
<evidence type="ECO:0000256" key="1">
    <source>
        <dbReference type="PROSITE-ProRule" id="PRU00176"/>
    </source>
</evidence>
<dbReference type="InterPro" id="IPR012677">
    <property type="entry name" value="Nucleotide-bd_a/b_plait_sf"/>
</dbReference>
<keyword evidence="1" id="KW-0694">RNA-binding</keyword>
<dbReference type="SUPFAM" id="SSF54928">
    <property type="entry name" value="RNA-binding domain, RBD"/>
    <property type="match status" value="1"/>
</dbReference>
<reference evidence="4 5" key="1">
    <citation type="submission" date="2014-04" db="EMBL/GenBank/DDBJ databases">
        <authorList>
            <consortium name="DOE Joint Genome Institute"/>
            <person name="Kuo A."/>
            <person name="Zuccaro A."/>
            <person name="Kohler A."/>
            <person name="Nagy L.G."/>
            <person name="Floudas D."/>
            <person name="Copeland A."/>
            <person name="Barry K.W."/>
            <person name="Cichocki N."/>
            <person name="Veneault-Fourrey C."/>
            <person name="LaButti K."/>
            <person name="Lindquist E.A."/>
            <person name="Lipzen A."/>
            <person name="Lundell T."/>
            <person name="Morin E."/>
            <person name="Murat C."/>
            <person name="Sun H."/>
            <person name="Tunlid A."/>
            <person name="Henrissat B."/>
            <person name="Grigoriev I.V."/>
            <person name="Hibbett D.S."/>
            <person name="Martin F."/>
            <person name="Nordberg H.P."/>
            <person name="Cantor M.N."/>
            <person name="Hua S.X."/>
        </authorList>
    </citation>
    <scope>NUCLEOTIDE SEQUENCE [LARGE SCALE GENOMIC DNA]</scope>
    <source>
        <strain evidence="4 5">MAFF 305830</strain>
    </source>
</reference>
<dbReference type="CDD" id="cd00590">
    <property type="entry name" value="RRM_SF"/>
    <property type="match status" value="1"/>
</dbReference>
<feature type="coiled-coil region" evidence="2">
    <location>
        <begin position="86"/>
        <end position="113"/>
    </location>
</feature>
<dbReference type="Gene3D" id="3.30.70.330">
    <property type="match status" value="1"/>
</dbReference>
<sequence>MDPDNFSLVIDYEEDSDWDEYDDDEHNPVTAATLEGELISLKSREKRSHEELDGLRMQQSYFDPMYPPPVGQYVEEINERDLQGSIRACEYRIRRLQAQIGNLNRRVISAKRAEASGLNVNHVLSIDERTLFVLGMGNQHCHPEVAKSMFKVYGDVEGLISHKYHCLVTFASRESANKALVINGSSPFGRRLRVRPKLEPYSFSTMPLTISFLEAPSFSFPFTFCVPRSPSPTGSL</sequence>
<dbReference type="OrthoDB" id="6730379at2759"/>
<feature type="domain" description="RRM" evidence="3">
    <location>
        <begin position="129"/>
        <end position="199"/>
    </location>
</feature>
<evidence type="ECO:0000256" key="2">
    <source>
        <dbReference type="SAM" id="Coils"/>
    </source>
</evidence>
<reference evidence="5" key="2">
    <citation type="submission" date="2015-01" db="EMBL/GenBank/DDBJ databases">
        <title>Evolutionary Origins and Diversification of the Mycorrhizal Mutualists.</title>
        <authorList>
            <consortium name="DOE Joint Genome Institute"/>
            <consortium name="Mycorrhizal Genomics Consortium"/>
            <person name="Kohler A."/>
            <person name="Kuo A."/>
            <person name="Nagy L.G."/>
            <person name="Floudas D."/>
            <person name="Copeland A."/>
            <person name="Barry K.W."/>
            <person name="Cichocki N."/>
            <person name="Veneault-Fourrey C."/>
            <person name="LaButti K."/>
            <person name="Lindquist E.A."/>
            <person name="Lipzen A."/>
            <person name="Lundell T."/>
            <person name="Morin E."/>
            <person name="Murat C."/>
            <person name="Riley R."/>
            <person name="Ohm R."/>
            <person name="Sun H."/>
            <person name="Tunlid A."/>
            <person name="Henrissat B."/>
            <person name="Grigoriev I.V."/>
            <person name="Hibbett D.S."/>
            <person name="Martin F."/>
        </authorList>
    </citation>
    <scope>NUCLEOTIDE SEQUENCE [LARGE SCALE GENOMIC DNA]</scope>
    <source>
        <strain evidence="5">MAFF 305830</strain>
    </source>
</reference>
<dbReference type="HOGENOM" id="CLU_1190293_0_0_1"/>
<proteinExistence type="predicted"/>
<evidence type="ECO:0000313" key="5">
    <source>
        <dbReference type="Proteomes" id="UP000054097"/>
    </source>
</evidence>
<name>A0A0C3AZ31_SERVB</name>
<dbReference type="Proteomes" id="UP000054097">
    <property type="component" value="Unassembled WGS sequence"/>
</dbReference>